<evidence type="ECO:0000313" key="2">
    <source>
        <dbReference type="Proteomes" id="UP000237000"/>
    </source>
</evidence>
<sequence length="354" mass="39075">MEDYSYSQFIPGLADELGLQCLTRLPYTTHRVASRVCQRWWTLLESPEFYHERNSKGYTHKLACLVQALPRDESPTARVDSAKRGGESFPSYGLAAYDSAEAAWRRIDPVPKYPDGLPLFCHVASCDGKLVVMGGWDPKTYGAVADVFVFDFAKNRWSEAKPMPTKRSFFAVGSYSGRVYVAGGHDESKNALSSAWAYDLARDEWTELARMSQGRDECEGVVINGEFWVVSGYGTESQGAFESSAEVYDIGSGQWRRVEGAWVERACPRGRVGVWKESEERFMSWAELDSAVQVGACGVGLGNWALVMGSAYQSGAHGFFMVELNKGGQNGKLEKISVPAEFCGSVQSACCVEI</sequence>
<dbReference type="Pfam" id="PF24681">
    <property type="entry name" value="Kelch_KLHDC2_KLHL20_DRC7"/>
    <property type="match status" value="1"/>
</dbReference>
<dbReference type="PANTHER" id="PTHR46407">
    <property type="entry name" value="OS02G0208700 PROTEIN"/>
    <property type="match status" value="1"/>
</dbReference>
<dbReference type="SMART" id="SM00612">
    <property type="entry name" value="Kelch"/>
    <property type="match status" value="2"/>
</dbReference>
<organism evidence="1 2">
    <name type="scientific">Trema orientale</name>
    <name type="common">Charcoal tree</name>
    <name type="synonym">Celtis orientalis</name>
    <dbReference type="NCBI Taxonomy" id="63057"/>
    <lineage>
        <taxon>Eukaryota</taxon>
        <taxon>Viridiplantae</taxon>
        <taxon>Streptophyta</taxon>
        <taxon>Embryophyta</taxon>
        <taxon>Tracheophyta</taxon>
        <taxon>Spermatophyta</taxon>
        <taxon>Magnoliopsida</taxon>
        <taxon>eudicotyledons</taxon>
        <taxon>Gunneridae</taxon>
        <taxon>Pentapetalae</taxon>
        <taxon>rosids</taxon>
        <taxon>fabids</taxon>
        <taxon>Rosales</taxon>
        <taxon>Cannabaceae</taxon>
        <taxon>Trema</taxon>
    </lineage>
</organism>
<dbReference type="PANTHER" id="PTHR46407:SF6">
    <property type="entry name" value="F-BOX DOMAIN-CONTAINING PROTEIN"/>
    <property type="match status" value="1"/>
</dbReference>
<dbReference type="GO" id="GO:2000762">
    <property type="term" value="P:regulation of phenylpropanoid metabolic process"/>
    <property type="evidence" value="ECO:0007669"/>
    <property type="project" value="InterPro"/>
</dbReference>
<dbReference type="EMBL" id="JXTC01000623">
    <property type="protein sequence ID" value="PON42948.1"/>
    <property type="molecule type" value="Genomic_DNA"/>
</dbReference>
<dbReference type="STRING" id="63057.A0A2P5B2A6"/>
<dbReference type="InterPro" id="IPR036047">
    <property type="entry name" value="F-box-like_dom_sf"/>
</dbReference>
<dbReference type="AlphaFoldDB" id="A0A2P5B2A6"/>
<dbReference type="SUPFAM" id="SSF117281">
    <property type="entry name" value="Kelch motif"/>
    <property type="match status" value="1"/>
</dbReference>
<accession>A0A2P5B2A6</accession>
<dbReference type="FunCoup" id="A0A2P5B2A6">
    <property type="interactions" value="18"/>
</dbReference>
<dbReference type="InterPro" id="IPR015915">
    <property type="entry name" value="Kelch-typ_b-propeller"/>
</dbReference>
<gene>
    <name evidence="1" type="ORF">TorRG33x02_334570</name>
</gene>
<dbReference type="CDD" id="cd22152">
    <property type="entry name" value="F-box_AtAFR-like"/>
    <property type="match status" value="1"/>
</dbReference>
<protein>
    <submittedName>
        <fullName evidence="1">F-box domain containing protein</fullName>
    </submittedName>
</protein>
<dbReference type="InterPro" id="IPR006652">
    <property type="entry name" value="Kelch_1"/>
</dbReference>
<comment type="caution">
    <text evidence="1">The sequence shown here is derived from an EMBL/GenBank/DDBJ whole genome shotgun (WGS) entry which is preliminary data.</text>
</comment>
<dbReference type="Proteomes" id="UP000237000">
    <property type="component" value="Unassembled WGS sequence"/>
</dbReference>
<keyword evidence="2" id="KW-1185">Reference proteome</keyword>
<dbReference type="InterPro" id="IPR044595">
    <property type="entry name" value="KMD1-4"/>
</dbReference>
<dbReference type="InParanoid" id="A0A2P5B2A6"/>
<dbReference type="GO" id="GO:0080037">
    <property type="term" value="P:negative regulation of cytokinin-activated signaling pathway"/>
    <property type="evidence" value="ECO:0007669"/>
    <property type="project" value="InterPro"/>
</dbReference>
<name>A0A2P5B2A6_TREOI</name>
<proteinExistence type="predicted"/>
<dbReference type="OrthoDB" id="191037at2759"/>
<dbReference type="SUPFAM" id="SSF81383">
    <property type="entry name" value="F-box domain"/>
    <property type="match status" value="1"/>
</dbReference>
<evidence type="ECO:0000313" key="1">
    <source>
        <dbReference type="EMBL" id="PON42948.1"/>
    </source>
</evidence>
<reference evidence="2" key="1">
    <citation type="submission" date="2016-06" db="EMBL/GenBank/DDBJ databases">
        <title>Parallel loss of symbiosis genes in relatives of nitrogen-fixing non-legume Parasponia.</title>
        <authorList>
            <person name="Van Velzen R."/>
            <person name="Holmer R."/>
            <person name="Bu F."/>
            <person name="Rutten L."/>
            <person name="Van Zeijl A."/>
            <person name="Liu W."/>
            <person name="Santuari L."/>
            <person name="Cao Q."/>
            <person name="Sharma T."/>
            <person name="Shen D."/>
            <person name="Roswanjaya Y."/>
            <person name="Wardhani T."/>
            <person name="Kalhor M.S."/>
            <person name="Jansen J."/>
            <person name="Van den Hoogen J."/>
            <person name="Gungor B."/>
            <person name="Hartog M."/>
            <person name="Hontelez J."/>
            <person name="Verver J."/>
            <person name="Yang W.-C."/>
            <person name="Schijlen E."/>
            <person name="Repin R."/>
            <person name="Schilthuizen M."/>
            <person name="Schranz E."/>
            <person name="Heidstra R."/>
            <person name="Miyata K."/>
            <person name="Fedorova E."/>
            <person name="Kohlen W."/>
            <person name="Bisseling T."/>
            <person name="Smit S."/>
            <person name="Geurts R."/>
        </authorList>
    </citation>
    <scope>NUCLEOTIDE SEQUENCE [LARGE SCALE GENOMIC DNA]</scope>
    <source>
        <strain evidence="2">cv. RG33-2</strain>
    </source>
</reference>
<dbReference type="Gene3D" id="2.120.10.80">
    <property type="entry name" value="Kelch-type beta propeller"/>
    <property type="match status" value="1"/>
</dbReference>